<dbReference type="InterPro" id="IPR004358">
    <property type="entry name" value="Sig_transdc_His_kin-like_C"/>
</dbReference>
<evidence type="ECO:0000313" key="10">
    <source>
        <dbReference type="EMBL" id="VAW84409.1"/>
    </source>
</evidence>
<dbReference type="InterPro" id="IPR035965">
    <property type="entry name" value="PAS-like_dom_sf"/>
</dbReference>
<reference evidence="10" key="1">
    <citation type="submission" date="2018-06" db="EMBL/GenBank/DDBJ databases">
        <authorList>
            <person name="Zhirakovskaya E."/>
        </authorList>
    </citation>
    <scope>NUCLEOTIDE SEQUENCE</scope>
</reference>
<dbReference type="InterPro" id="IPR000014">
    <property type="entry name" value="PAS"/>
</dbReference>
<dbReference type="SMART" id="SM00387">
    <property type="entry name" value="HATPase_c"/>
    <property type="match status" value="1"/>
</dbReference>
<dbReference type="CDD" id="cd00130">
    <property type="entry name" value="PAS"/>
    <property type="match status" value="1"/>
</dbReference>
<feature type="domain" description="PAS" evidence="9">
    <location>
        <begin position="1"/>
        <end position="51"/>
    </location>
</feature>
<feature type="domain" description="Histidine kinase" evidence="8">
    <location>
        <begin position="184"/>
        <end position="405"/>
    </location>
</feature>
<evidence type="ECO:0000256" key="7">
    <source>
        <dbReference type="SAM" id="Coils"/>
    </source>
</evidence>
<evidence type="ECO:0000256" key="5">
    <source>
        <dbReference type="ARBA" id="ARBA00022840"/>
    </source>
</evidence>
<dbReference type="Pfam" id="PF02518">
    <property type="entry name" value="HATPase_c"/>
    <property type="match status" value="1"/>
</dbReference>
<evidence type="ECO:0000259" key="9">
    <source>
        <dbReference type="PROSITE" id="PS50112"/>
    </source>
</evidence>
<dbReference type="EMBL" id="UOFQ01000001">
    <property type="protein sequence ID" value="VAW84409.1"/>
    <property type="molecule type" value="Genomic_DNA"/>
</dbReference>
<dbReference type="SUPFAM" id="SSF55785">
    <property type="entry name" value="PYP-like sensor domain (PAS domain)"/>
    <property type="match status" value="1"/>
</dbReference>
<keyword evidence="6" id="KW-0902">Two-component regulatory system</keyword>
<dbReference type="SUPFAM" id="SSF47384">
    <property type="entry name" value="Homodimeric domain of signal transducing histidine kinase"/>
    <property type="match status" value="1"/>
</dbReference>
<keyword evidence="1" id="KW-0597">Phosphoprotein</keyword>
<dbReference type="PRINTS" id="PR00344">
    <property type="entry name" value="BCTRLSENSOR"/>
</dbReference>
<dbReference type="GO" id="GO:0000155">
    <property type="term" value="F:phosphorelay sensor kinase activity"/>
    <property type="evidence" value="ECO:0007669"/>
    <property type="project" value="InterPro"/>
</dbReference>
<evidence type="ECO:0000259" key="8">
    <source>
        <dbReference type="PROSITE" id="PS50109"/>
    </source>
</evidence>
<dbReference type="InterPro" id="IPR005467">
    <property type="entry name" value="His_kinase_dom"/>
</dbReference>
<keyword evidence="5" id="KW-0067">ATP-binding</keyword>
<evidence type="ECO:0000256" key="6">
    <source>
        <dbReference type="ARBA" id="ARBA00023012"/>
    </source>
</evidence>
<dbReference type="InterPro" id="IPR003661">
    <property type="entry name" value="HisK_dim/P_dom"/>
</dbReference>
<dbReference type="Gene3D" id="3.30.450.20">
    <property type="entry name" value="PAS domain"/>
    <property type="match status" value="1"/>
</dbReference>
<dbReference type="Gene3D" id="1.10.287.130">
    <property type="match status" value="1"/>
</dbReference>
<evidence type="ECO:0008006" key="11">
    <source>
        <dbReference type="Google" id="ProtNLM"/>
    </source>
</evidence>
<evidence type="ECO:0000256" key="1">
    <source>
        <dbReference type="ARBA" id="ARBA00022553"/>
    </source>
</evidence>
<evidence type="ECO:0000256" key="3">
    <source>
        <dbReference type="ARBA" id="ARBA00022741"/>
    </source>
</evidence>
<dbReference type="InterPro" id="IPR013767">
    <property type="entry name" value="PAS_fold"/>
</dbReference>
<name>A0A3B0ZDT0_9ZZZZ</name>
<dbReference type="InterPro" id="IPR003594">
    <property type="entry name" value="HATPase_dom"/>
</dbReference>
<dbReference type="SUPFAM" id="SSF55874">
    <property type="entry name" value="ATPase domain of HSP90 chaperone/DNA topoisomerase II/histidine kinase"/>
    <property type="match status" value="1"/>
</dbReference>
<dbReference type="PROSITE" id="PS50112">
    <property type="entry name" value="PAS"/>
    <property type="match status" value="1"/>
</dbReference>
<proteinExistence type="predicted"/>
<dbReference type="NCBIfam" id="TIGR00229">
    <property type="entry name" value="sensory_box"/>
    <property type="match status" value="1"/>
</dbReference>
<feature type="coiled-coil region" evidence="7">
    <location>
        <begin position="141"/>
        <end position="175"/>
    </location>
</feature>
<dbReference type="Pfam" id="PF00989">
    <property type="entry name" value="PAS"/>
    <property type="match status" value="1"/>
</dbReference>
<dbReference type="SMART" id="SM00091">
    <property type="entry name" value="PAS"/>
    <property type="match status" value="1"/>
</dbReference>
<keyword evidence="3" id="KW-0547">Nucleotide-binding</keyword>
<dbReference type="GO" id="GO:0006355">
    <property type="term" value="P:regulation of DNA-templated transcription"/>
    <property type="evidence" value="ECO:0007669"/>
    <property type="project" value="InterPro"/>
</dbReference>
<sequence>MFRDLIEALPDALVVTDSDGQIAHINALAEAMFGYCCDEIIGQQVEQLMPERFRGAHGAHHASYFEAPRIRPLNECMGLYGQHKEGHEFAIEIYLSPLRERGNVWGLAAIRDISARKKMEDELRCARDELELRVEARTVELARINESLRREMDERNRMAEQARQLNAELAHVSRLSILGEMTSGMAHELNQPLAAISNYAQGCVRRMRNENEDVDLQSIIPALERVTAEASRAAEIIARFRQFARKEALQKQRVTMAELVHRAVDLERFEAEACGLQLHVELQAELPDVLVDEIQIQQVMVNLVRNAIEVTKIAATVPPSIFVKVYRTNDGENGNVVVAVEDSGHGFSEQLGQQMFQPFFTTKPEGLGMGLSISRSIIEAHGGRLWADSSQKSGATFFFSLPASEEV</sequence>
<gene>
    <name evidence="10" type="ORF">MNBD_GAMMA17-2108</name>
</gene>
<dbReference type="InterPro" id="IPR036890">
    <property type="entry name" value="HATPase_C_sf"/>
</dbReference>
<dbReference type="SMART" id="SM00388">
    <property type="entry name" value="HisKA"/>
    <property type="match status" value="1"/>
</dbReference>
<dbReference type="GO" id="GO:0005524">
    <property type="term" value="F:ATP binding"/>
    <property type="evidence" value="ECO:0007669"/>
    <property type="project" value="UniProtKB-KW"/>
</dbReference>
<evidence type="ECO:0000256" key="4">
    <source>
        <dbReference type="ARBA" id="ARBA00022777"/>
    </source>
</evidence>
<evidence type="ECO:0000256" key="2">
    <source>
        <dbReference type="ARBA" id="ARBA00022679"/>
    </source>
</evidence>
<protein>
    <recommendedName>
        <fullName evidence="11">Histidine kinase</fullName>
    </recommendedName>
</protein>
<keyword evidence="4" id="KW-0418">Kinase</keyword>
<keyword evidence="2" id="KW-0808">Transferase</keyword>
<dbReference type="Pfam" id="PF00512">
    <property type="entry name" value="HisKA"/>
    <property type="match status" value="1"/>
</dbReference>
<dbReference type="PANTHER" id="PTHR43065:SF10">
    <property type="entry name" value="PEROXIDE STRESS-ACTIVATED HISTIDINE KINASE MAK3"/>
    <property type="match status" value="1"/>
</dbReference>
<dbReference type="Gene3D" id="3.30.565.10">
    <property type="entry name" value="Histidine kinase-like ATPase, C-terminal domain"/>
    <property type="match status" value="1"/>
</dbReference>
<accession>A0A3B0ZDT0</accession>
<dbReference type="PANTHER" id="PTHR43065">
    <property type="entry name" value="SENSOR HISTIDINE KINASE"/>
    <property type="match status" value="1"/>
</dbReference>
<organism evidence="10">
    <name type="scientific">hydrothermal vent metagenome</name>
    <dbReference type="NCBI Taxonomy" id="652676"/>
    <lineage>
        <taxon>unclassified sequences</taxon>
        <taxon>metagenomes</taxon>
        <taxon>ecological metagenomes</taxon>
    </lineage>
</organism>
<dbReference type="InterPro" id="IPR036097">
    <property type="entry name" value="HisK_dim/P_sf"/>
</dbReference>
<dbReference type="PROSITE" id="PS50109">
    <property type="entry name" value="HIS_KIN"/>
    <property type="match status" value="1"/>
</dbReference>
<dbReference type="CDD" id="cd00082">
    <property type="entry name" value="HisKA"/>
    <property type="match status" value="1"/>
</dbReference>
<dbReference type="AlphaFoldDB" id="A0A3B0ZDT0"/>
<keyword evidence="7" id="KW-0175">Coiled coil</keyword>